<organism evidence="2 5">
    <name type="scientific">Adineta ricciae</name>
    <name type="common">Rotifer</name>
    <dbReference type="NCBI Taxonomy" id="249248"/>
    <lineage>
        <taxon>Eukaryota</taxon>
        <taxon>Metazoa</taxon>
        <taxon>Spiralia</taxon>
        <taxon>Gnathifera</taxon>
        <taxon>Rotifera</taxon>
        <taxon>Eurotatoria</taxon>
        <taxon>Bdelloidea</taxon>
        <taxon>Adinetida</taxon>
        <taxon>Adinetidae</taxon>
        <taxon>Adineta</taxon>
    </lineage>
</organism>
<dbReference type="EMBL" id="CAJNOR010001542">
    <property type="protein sequence ID" value="CAF1160973.1"/>
    <property type="molecule type" value="Genomic_DNA"/>
</dbReference>
<accession>A0A814GP34</accession>
<evidence type="ECO:0000256" key="1">
    <source>
        <dbReference type="SAM" id="SignalP"/>
    </source>
</evidence>
<sequence>MENNTHRFIICFFLFILHVRSNDLVNLNEHFLATYARARDHLLSQTSPLIICIRDNIIIHYRGKRYEEQVIPKSYHDLKAISHIPFKIYLTVMFDTVGLSEDNSIELQRYLDNIQTIRNILQFPQDILQNQYDIIDLSIRYLNTILSTKLVDRKELKQFCEEAHRLFALNIELAAQMHLDLLDEKVRVWYYERFNETERDALRVTIIGPKTARHGFLEKTYFYHLIGEKREGKHIIYAENVESEEKALEVLGIWMLDAKAAAMFFEGDTERLHRDLLSDATAKYIKGLFKKSKIEL</sequence>
<gene>
    <name evidence="2" type="ORF">EDS130_LOCUS14782</name>
    <name evidence="3" type="ORF">XAT740_LOCUS21479</name>
</gene>
<feature type="chain" id="PRO_5036224539" evidence="1">
    <location>
        <begin position="22"/>
        <end position="296"/>
    </location>
</feature>
<dbReference type="Proteomes" id="UP000663828">
    <property type="component" value="Unassembled WGS sequence"/>
</dbReference>
<proteinExistence type="predicted"/>
<dbReference type="AlphaFoldDB" id="A0A814GP34"/>
<protein>
    <submittedName>
        <fullName evidence="2">Uncharacterized protein</fullName>
    </submittedName>
</protein>
<dbReference type="OrthoDB" id="9989179at2759"/>
<name>A0A814GP34_ADIRI</name>
<evidence type="ECO:0000313" key="5">
    <source>
        <dbReference type="Proteomes" id="UP000663852"/>
    </source>
</evidence>
<evidence type="ECO:0000313" key="4">
    <source>
        <dbReference type="Proteomes" id="UP000663828"/>
    </source>
</evidence>
<dbReference type="Proteomes" id="UP000663852">
    <property type="component" value="Unassembled WGS sequence"/>
</dbReference>
<keyword evidence="4" id="KW-1185">Reference proteome</keyword>
<feature type="signal peptide" evidence="1">
    <location>
        <begin position="1"/>
        <end position="21"/>
    </location>
</feature>
<dbReference type="EMBL" id="CAJNOJ010000061">
    <property type="protein sequence ID" value="CAF0998942.1"/>
    <property type="molecule type" value="Genomic_DNA"/>
</dbReference>
<keyword evidence="1" id="KW-0732">Signal</keyword>
<evidence type="ECO:0000313" key="3">
    <source>
        <dbReference type="EMBL" id="CAF1160973.1"/>
    </source>
</evidence>
<evidence type="ECO:0000313" key="2">
    <source>
        <dbReference type="EMBL" id="CAF0998942.1"/>
    </source>
</evidence>
<reference evidence="2" key="1">
    <citation type="submission" date="2021-02" db="EMBL/GenBank/DDBJ databases">
        <authorList>
            <person name="Nowell W R."/>
        </authorList>
    </citation>
    <scope>NUCLEOTIDE SEQUENCE</scope>
</reference>
<comment type="caution">
    <text evidence="2">The sequence shown here is derived from an EMBL/GenBank/DDBJ whole genome shotgun (WGS) entry which is preliminary data.</text>
</comment>